<dbReference type="CDD" id="cd00167">
    <property type="entry name" value="SANT"/>
    <property type="match status" value="2"/>
</dbReference>
<dbReference type="GO" id="GO:0000978">
    <property type="term" value="F:RNA polymerase II cis-regulatory region sequence-specific DNA binding"/>
    <property type="evidence" value="ECO:0007669"/>
    <property type="project" value="TreeGrafter"/>
</dbReference>
<name>A0AA38GWF6_TAXCH</name>
<accession>A0AA38GWF6</accession>
<dbReference type="PROSITE" id="PS51294">
    <property type="entry name" value="HTH_MYB"/>
    <property type="match status" value="2"/>
</dbReference>
<organism evidence="6 7">
    <name type="scientific">Taxus chinensis</name>
    <name type="common">Chinese yew</name>
    <name type="synonym">Taxus wallichiana var. chinensis</name>
    <dbReference type="NCBI Taxonomy" id="29808"/>
    <lineage>
        <taxon>Eukaryota</taxon>
        <taxon>Viridiplantae</taxon>
        <taxon>Streptophyta</taxon>
        <taxon>Embryophyta</taxon>
        <taxon>Tracheophyta</taxon>
        <taxon>Spermatophyta</taxon>
        <taxon>Pinopsida</taxon>
        <taxon>Pinidae</taxon>
        <taxon>Conifers II</taxon>
        <taxon>Cupressales</taxon>
        <taxon>Taxaceae</taxon>
        <taxon>Taxus</taxon>
    </lineage>
</organism>
<sequence length="565" mass="64713">MEMEMEVDIADMNAHFLLMANANAPEEIPERRSCSSLIYEQGSSTLNLKRMSLKGPRRGLVKPGKMSFADKFAAYLSKDENGRQIDIHAEMGQADRMISSIGGLSNVLLAGGQSCWSSEMNVGYNHDHINILSPEMRSQVLDYQLEQNQKHLQHVSPIINTLPGMDSLMNISYYFREELSCITRNYVGQHEKRCGNNKNTIVSGKRLGKRSTRGQKRHNVIKGQWTAEEDRLLIELVDEHGQRKWSQIAHKLEGRVGKQCRERWHNHLRPNIKRDVWTEEEERMIMKAHAELGNKWAEIAKRLPGRTENAIKNHWNATKRRQTDRRRSRRSLDGSSDATHQRSSILQEYIQSLNLKQDKKKEQCTQEKNNKSNGNVPMISDAMSSSDHQHFLHEVSFPSSPCNNNLSSLTWKPSWEGDDSNYNAHSASTSFSYNSLMFHFQKLENGNPDPVQSNMSGVHRFYEQDHANSFGNESFPYGQYMIDMDMEMEMDGSASGDSVSGSEKQEKEGAHVQIEPLYPEVNLSFLLDGIRIGEEHNNNLDILLDESNDIHKMESGKREMDLIEM</sequence>
<proteinExistence type="predicted"/>
<feature type="domain" description="HTH myb-type" evidence="5">
    <location>
        <begin position="273"/>
        <end position="323"/>
    </location>
</feature>
<evidence type="ECO:0000313" key="6">
    <source>
        <dbReference type="EMBL" id="KAH9329473.1"/>
    </source>
</evidence>
<dbReference type="InterPro" id="IPR009057">
    <property type="entry name" value="Homeodomain-like_sf"/>
</dbReference>
<gene>
    <name evidence="6" type="ORF">KI387_001581</name>
</gene>
<dbReference type="PANTHER" id="PTHR45614:SF218">
    <property type="entry name" value="TRANSCRIPTION FACTOR MYB119-RELATED"/>
    <property type="match status" value="1"/>
</dbReference>
<dbReference type="InterPro" id="IPR017930">
    <property type="entry name" value="Myb_dom"/>
</dbReference>
<feature type="domain" description="HTH myb-type" evidence="5">
    <location>
        <begin position="217"/>
        <end position="272"/>
    </location>
</feature>
<protein>
    <submittedName>
        <fullName evidence="6">Uncharacterized protein</fullName>
    </submittedName>
</protein>
<dbReference type="PROSITE" id="PS50090">
    <property type="entry name" value="MYB_LIKE"/>
    <property type="match status" value="2"/>
</dbReference>
<keyword evidence="1" id="KW-0677">Repeat</keyword>
<feature type="non-terminal residue" evidence="6">
    <location>
        <position position="565"/>
    </location>
</feature>
<dbReference type="InterPro" id="IPR001005">
    <property type="entry name" value="SANT/Myb"/>
</dbReference>
<evidence type="ECO:0000256" key="2">
    <source>
        <dbReference type="ARBA" id="ARBA00023125"/>
    </source>
</evidence>
<keyword evidence="2" id="KW-0238">DNA-binding</keyword>
<evidence type="ECO:0000256" key="3">
    <source>
        <dbReference type="SAM" id="MobiDB-lite"/>
    </source>
</evidence>
<feature type="region of interest" description="Disordered" evidence="3">
    <location>
        <begin position="358"/>
        <end position="387"/>
    </location>
</feature>
<evidence type="ECO:0000259" key="5">
    <source>
        <dbReference type="PROSITE" id="PS51294"/>
    </source>
</evidence>
<dbReference type="AlphaFoldDB" id="A0AA38GWF6"/>
<feature type="region of interest" description="Disordered" evidence="3">
    <location>
        <begin position="309"/>
        <end position="343"/>
    </location>
</feature>
<evidence type="ECO:0000256" key="1">
    <source>
        <dbReference type="ARBA" id="ARBA00022737"/>
    </source>
</evidence>
<reference evidence="6 7" key="1">
    <citation type="journal article" date="2021" name="Nat. Plants">
        <title>The Taxus genome provides insights into paclitaxel biosynthesis.</title>
        <authorList>
            <person name="Xiong X."/>
            <person name="Gou J."/>
            <person name="Liao Q."/>
            <person name="Li Y."/>
            <person name="Zhou Q."/>
            <person name="Bi G."/>
            <person name="Li C."/>
            <person name="Du R."/>
            <person name="Wang X."/>
            <person name="Sun T."/>
            <person name="Guo L."/>
            <person name="Liang H."/>
            <person name="Lu P."/>
            <person name="Wu Y."/>
            <person name="Zhang Z."/>
            <person name="Ro D.K."/>
            <person name="Shang Y."/>
            <person name="Huang S."/>
            <person name="Yan J."/>
        </authorList>
    </citation>
    <scope>NUCLEOTIDE SEQUENCE [LARGE SCALE GENOMIC DNA]</scope>
    <source>
        <strain evidence="6">Ta-2019</strain>
    </source>
</reference>
<dbReference type="EMBL" id="JAHRHJ020000001">
    <property type="protein sequence ID" value="KAH9329473.1"/>
    <property type="molecule type" value="Genomic_DNA"/>
</dbReference>
<dbReference type="Proteomes" id="UP000824469">
    <property type="component" value="Unassembled WGS sequence"/>
</dbReference>
<dbReference type="PANTHER" id="PTHR45614">
    <property type="entry name" value="MYB PROTEIN-RELATED"/>
    <property type="match status" value="1"/>
</dbReference>
<comment type="caution">
    <text evidence="6">The sequence shown here is derived from an EMBL/GenBank/DDBJ whole genome shotgun (WGS) entry which is preliminary data.</text>
</comment>
<feature type="region of interest" description="Disordered" evidence="3">
    <location>
        <begin position="490"/>
        <end position="510"/>
    </location>
</feature>
<dbReference type="Pfam" id="PF13921">
    <property type="entry name" value="Myb_DNA-bind_6"/>
    <property type="match status" value="1"/>
</dbReference>
<dbReference type="FunFam" id="1.10.10.60:FF:000010">
    <property type="entry name" value="Transcriptional activator Myb isoform A"/>
    <property type="match status" value="1"/>
</dbReference>
<feature type="compositionally biased region" description="Basic residues" evidence="3">
    <location>
        <begin position="317"/>
        <end position="329"/>
    </location>
</feature>
<dbReference type="InterPro" id="IPR050560">
    <property type="entry name" value="MYB_TF"/>
</dbReference>
<dbReference type="Gene3D" id="1.10.10.60">
    <property type="entry name" value="Homeodomain-like"/>
    <property type="match status" value="2"/>
</dbReference>
<feature type="domain" description="Myb-like" evidence="4">
    <location>
        <begin position="217"/>
        <end position="268"/>
    </location>
</feature>
<dbReference type="SUPFAM" id="SSF46689">
    <property type="entry name" value="Homeodomain-like"/>
    <property type="match status" value="1"/>
</dbReference>
<feature type="domain" description="Myb-like" evidence="4">
    <location>
        <begin position="269"/>
        <end position="319"/>
    </location>
</feature>
<dbReference type="SMART" id="SM00717">
    <property type="entry name" value="SANT"/>
    <property type="match status" value="2"/>
</dbReference>
<dbReference type="GO" id="GO:0000981">
    <property type="term" value="F:DNA-binding transcription factor activity, RNA polymerase II-specific"/>
    <property type="evidence" value="ECO:0007669"/>
    <property type="project" value="TreeGrafter"/>
</dbReference>
<evidence type="ECO:0000259" key="4">
    <source>
        <dbReference type="PROSITE" id="PS50090"/>
    </source>
</evidence>
<dbReference type="GO" id="GO:0005634">
    <property type="term" value="C:nucleus"/>
    <property type="evidence" value="ECO:0007669"/>
    <property type="project" value="TreeGrafter"/>
</dbReference>
<keyword evidence="7" id="KW-1185">Reference proteome</keyword>
<feature type="compositionally biased region" description="Low complexity" evidence="3">
    <location>
        <begin position="491"/>
        <end position="502"/>
    </location>
</feature>
<evidence type="ECO:0000313" key="7">
    <source>
        <dbReference type="Proteomes" id="UP000824469"/>
    </source>
</evidence>
<feature type="compositionally biased region" description="Basic and acidic residues" evidence="3">
    <location>
        <begin position="358"/>
        <end position="370"/>
    </location>
</feature>